<evidence type="ECO:0000256" key="1">
    <source>
        <dbReference type="SAM" id="MobiDB-lite"/>
    </source>
</evidence>
<name>A0A453IFB1_AEGTS</name>
<reference evidence="3" key="2">
    <citation type="journal article" date="2017" name="Nat. Plants">
        <title>The Aegilops tauschii genome reveals multiple impacts of transposons.</title>
        <authorList>
            <person name="Zhao G."/>
            <person name="Zou C."/>
            <person name="Li K."/>
            <person name="Wang K."/>
            <person name="Li T."/>
            <person name="Gao L."/>
            <person name="Zhang X."/>
            <person name="Wang H."/>
            <person name="Yang Z."/>
            <person name="Liu X."/>
            <person name="Jiang W."/>
            <person name="Mao L."/>
            <person name="Kong X."/>
            <person name="Jiao Y."/>
            <person name="Jia J."/>
        </authorList>
    </citation>
    <scope>NUCLEOTIDE SEQUENCE [LARGE SCALE GENOMIC DNA]</scope>
    <source>
        <strain evidence="3">cv. AL8/78</strain>
    </source>
</reference>
<dbReference type="EnsemblPlants" id="AET4Gv20544300.6">
    <property type="protein sequence ID" value="AET4Gv20544300.6"/>
    <property type="gene ID" value="AET4Gv20544300"/>
</dbReference>
<organism evidence="2 3">
    <name type="scientific">Aegilops tauschii subsp. strangulata</name>
    <name type="common">Goatgrass</name>
    <dbReference type="NCBI Taxonomy" id="200361"/>
    <lineage>
        <taxon>Eukaryota</taxon>
        <taxon>Viridiplantae</taxon>
        <taxon>Streptophyta</taxon>
        <taxon>Embryophyta</taxon>
        <taxon>Tracheophyta</taxon>
        <taxon>Spermatophyta</taxon>
        <taxon>Magnoliopsida</taxon>
        <taxon>Liliopsida</taxon>
        <taxon>Poales</taxon>
        <taxon>Poaceae</taxon>
        <taxon>BOP clade</taxon>
        <taxon>Pooideae</taxon>
        <taxon>Triticodae</taxon>
        <taxon>Triticeae</taxon>
        <taxon>Triticinae</taxon>
        <taxon>Aegilops</taxon>
    </lineage>
</organism>
<keyword evidence="3" id="KW-1185">Reference proteome</keyword>
<protein>
    <submittedName>
        <fullName evidence="2">Uncharacterized protein</fullName>
    </submittedName>
</protein>
<accession>A0A453IFB1</accession>
<proteinExistence type="predicted"/>
<feature type="compositionally biased region" description="Basic and acidic residues" evidence="1">
    <location>
        <begin position="63"/>
        <end position="73"/>
    </location>
</feature>
<feature type="compositionally biased region" description="Basic and acidic residues" evidence="1">
    <location>
        <begin position="82"/>
        <end position="92"/>
    </location>
</feature>
<reference evidence="3" key="1">
    <citation type="journal article" date="2014" name="Science">
        <title>Ancient hybridizations among the ancestral genomes of bread wheat.</title>
        <authorList>
            <consortium name="International Wheat Genome Sequencing Consortium,"/>
            <person name="Marcussen T."/>
            <person name="Sandve S.R."/>
            <person name="Heier L."/>
            <person name="Spannagl M."/>
            <person name="Pfeifer M."/>
            <person name="Jakobsen K.S."/>
            <person name="Wulff B.B."/>
            <person name="Steuernagel B."/>
            <person name="Mayer K.F."/>
            <person name="Olsen O.A."/>
        </authorList>
    </citation>
    <scope>NUCLEOTIDE SEQUENCE [LARGE SCALE GENOMIC DNA]</scope>
    <source>
        <strain evidence="3">cv. AL8/78</strain>
    </source>
</reference>
<feature type="region of interest" description="Disordered" evidence="1">
    <location>
        <begin position="63"/>
        <end position="130"/>
    </location>
</feature>
<reference evidence="2" key="3">
    <citation type="journal article" date="2017" name="Nature">
        <title>Genome sequence of the progenitor of the wheat D genome Aegilops tauschii.</title>
        <authorList>
            <person name="Luo M.C."/>
            <person name="Gu Y.Q."/>
            <person name="Puiu D."/>
            <person name="Wang H."/>
            <person name="Twardziok S.O."/>
            <person name="Deal K.R."/>
            <person name="Huo N."/>
            <person name="Zhu T."/>
            <person name="Wang L."/>
            <person name="Wang Y."/>
            <person name="McGuire P.E."/>
            <person name="Liu S."/>
            <person name="Long H."/>
            <person name="Ramasamy R.K."/>
            <person name="Rodriguez J.C."/>
            <person name="Van S.L."/>
            <person name="Yuan L."/>
            <person name="Wang Z."/>
            <person name="Xia Z."/>
            <person name="Xiao L."/>
            <person name="Anderson O.D."/>
            <person name="Ouyang S."/>
            <person name="Liang Y."/>
            <person name="Zimin A.V."/>
            <person name="Pertea G."/>
            <person name="Qi P."/>
            <person name="Bennetzen J.L."/>
            <person name="Dai X."/>
            <person name="Dawson M.W."/>
            <person name="Muller H.G."/>
            <person name="Kugler K."/>
            <person name="Rivarola-Duarte L."/>
            <person name="Spannagl M."/>
            <person name="Mayer K.F.X."/>
            <person name="Lu F.H."/>
            <person name="Bevan M.W."/>
            <person name="Leroy P."/>
            <person name="Li P."/>
            <person name="You F.M."/>
            <person name="Sun Q."/>
            <person name="Liu Z."/>
            <person name="Lyons E."/>
            <person name="Wicker T."/>
            <person name="Salzberg S.L."/>
            <person name="Devos K.M."/>
            <person name="Dvorak J."/>
        </authorList>
    </citation>
    <scope>NUCLEOTIDE SEQUENCE [LARGE SCALE GENOMIC DNA]</scope>
    <source>
        <strain evidence="2">cv. AL8/78</strain>
    </source>
</reference>
<feature type="compositionally biased region" description="Low complexity" evidence="1">
    <location>
        <begin position="108"/>
        <end position="117"/>
    </location>
</feature>
<dbReference type="Gramene" id="AET4Gv20544300.6">
    <property type="protein sequence ID" value="AET4Gv20544300.6"/>
    <property type="gene ID" value="AET4Gv20544300"/>
</dbReference>
<evidence type="ECO:0000313" key="3">
    <source>
        <dbReference type="Proteomes" id="UP000015105"/>
    </source>
</evidence>
<dbReference type="Proteomes" id="UP000015105">
    <property type="component" value="Chromosome 4D"/>
</dbReference>
<sequence length="130" mass="13646">FWADRSVGGEAWVDAEAGELGVDAAGEDEGEHAVVAEQGPDGVAERGRPVALHEEVAVPGHAVAEHGAGHQERGAAGGGRQQRADQRGERAGEVPAPRGRLRVLAQVEPPELLHAPELLPPRPSSSHRLY</sequence>
<reference evidence="2" key="5">
    <citation type="journal article" date="2021" name="G3 (Bethesda)">
        <title>Aegilops tauschii genome assembly Aet v5.0 features greater sequence contiguity and improved annotation.</title>
        <authorList>
            <person name="Wang L."/>
            <person name="Zhu T."/>
            <person name="Rodriguez J.C."/>
            <person name="Deal K.R."/>
            <person name="Dubcovsky J."/>
            <person name="McGuire P.E."/>
            <person name="Lux T."/>
            <person name="Spannagl M."/>
            <person name="Mayer K.F.X."/>
            <person name="Baldrich P."/>
            <person name="Meyers B.C."/>
            <person name="Huo N."/>
            <person name="Gu Y.Q."/>
            <person name="Zhou H."/>
            <person name="Devos K.M."/>
            <person name="Bennetzen J.L."/>
            <person name="Unver T."/>
            <person name="Budak H."/>
            <person name="Gulick P.J."/>
            <person name="Galiba G."/>
            <person name="Kalapos B."/>
            <person name="Nelson D.R."/>
            <person name="Li P."/>
            <person name="You F.M."/>
            <person name="Luo M.C."/>
            <person name="Dvorak J."/>
        </authorList>
    </citation>
    <scope>NUCLEOTIDE SEQUENCE [LARGE SCALE GENOMIC DNA]</scope>
    <source>
        <strain evidence="2">cv. AL8/78</strain>
    </source>
</reference>
<reference evidence="2" key="4">
    <citation type="submission" date="2019-03" db="UniProtKB">
        <authorList>
            <consortium name="EnsemblPlants"/>
        </authorList>
    </citation>
    <scope>IDENTIFICATION</scope>
</reference>
<dbReference type="AlphaFoldDB" id="A0A453IFB1"/>
<evidence type="ECO:0000313" key="2">
    <source>
        <dbReference type="EnsemblPlants" id="AET4Gv20544300.6"/>
    </source>
</evidence>